<feature type="coiled-coil region" evidence="1">
    <location>
        <begin position="4"/>
        <end position="31"/>
    </location>
</feature>
<comment type="caution">
    <text evidence="2">The sequence shown here is derived from an EMBL/GenBank/DDBJ whole genome shotgun (WGS) entry which is preliminary data.</text>
</comment>
<reference evidence="2 3" key="1">
    <citation type="submission" date="2015-12" db="EMBL/GenBank/DDBJ databases">
        <title>Draft genome of Thermovenabulum gondwanense isolated from a red thermophilic microbial mat colonisisng an outflow channel of a bore well.</title>
        <authorList>
            <person name="Patel B.K."/>
        </authorList>
    </citation>
    <scope>NUCLEOTIDE SEQUENCE [LARGE SCALE GENOMIC DNA]</scope>
    <source>
        <strain evidence="2 3">R270</strain>
    </source>
</reference>
<sequence>MGSKLQKAGKILQLQTNIQNLEEEIKYIDADISSRLHDSLVQSSSYIKLQKLLDEVCFLLSYLREGNNTERETKDLLKTIRKRLILISISLLKDIQKNLLKSAESLNTAQEEFIMLSNIQKLYKTVEENEKNFMEG</sequence>
<accession>A0A162MUX1</accession>
<evidence type="ECO:0000256" key="1">
    <source>
        <dbReference type="SAM" id="Coils"/>
    </source>
</evidence>
<dbReference type="Proteomes" id="UP000075737">
    <property type="component" value="Unassembled WGS sequence"/>
</dbReference>
<proteinExistence type="predicted"/>
<evidence type="ECO:0000313" key="3">
    <source>
        <dbReference type="Proteomes" id="UP000075737"/>
    </source>
</evidence>
<keyword evidence="1" id="KW-0175">Coiled coil</keyword>
<protein>
    <submittedName>
        <fullName evidence="2">Uncharacterized protein</fullName>
    </submittedName>
</protein>
<dbReference type="AlphaFoldDB" id="A0A162MUX1"/>
<dbReference type="STRING" id="520767.ATZ99_04140"/>
<organism evidence="2 3">
    <name type="scientific">Thermovenabulum gondwanense</name>
    <dbReference type="NCBI Taxonomy" id="520767"/>
    <lineage>
        <taxon>Bacteria</taxon>
        <taxon>Bacillati</taxon>
        <taxon>Bacillota</taxon>
        <taxon>Clostridia</taxon>
        <taxon>Thermosediminibacterales</taxon>
        <taxon>Thermosediminibacteraceae</taxon>
        <taxon>Thermovenabulum</taxon>
    </lineage>
</organism>
<gene>
    <name evidence="2" type="ORF">ATZ99_04140</name>
</gene>
<dbReference type="RefSeq" id="WP_068747592.1">
    <property type="nucleotide sequence ID" value="NZ_LOHZ01000020.1"/>
</dbReference>
<evidence type="ECO:0000313" key="2">
    <source>
        <dbReference type="EMBL" id="KYO67774.1"/>
    </source>
</evidence>
<dbReference type="EMBL" id="LOHZ01000020">
    <property type="protein sequence ID" value="KYO67774.1"/>
    <property type="molecule type" value="Genomic_DNA"/>
</dbReference>
<name>A0A162MUX1_9FIRM</name>
<keyword evidence="3" id="KW-1185">Reference proteome</keyword>